<feature type="compositionally biased region" description="Polar residues" evidence="1">
    <location>
        <begin position="107"/>
        <end position="117"/>
    </location>
</feature>
<feature type="compositionally biased region" description="Basic residues" evidence="1">
    <location>
        <begin position="1"/>
        <end position="14"/>
    </location>
</feature>
<evidence type="ECO:0000256" key="1">
    <source>
        <dbReference type="SAM" id="MobiDB-lite"/>
    </source>
</evidence>
<feature type="region of interest" description="Disordered" evidence="1">
    <location>
        <begin position="93"/>
        <end position="129"/>
    </location>
</feature>
<feature type="compositionally biased region" description="Polar residues" evidence="1">
    <location>
        <begin position="15"/>
        <end position="38"/>
    </location>
</feature>
<evidence type="ECO:0000313" key="3">
    <source>
        <dbReference type="WBParaSite" id="BXY_1245900.1"/>
    </source>
</evidence>
<feature type="region of interest" description="Disordered" evidence="1">
    <location>
        <begin position="1"/>
        <end position="62"/>
    </location>
</feature>
<sequence>IHRKVLIRKQKLKRSPQNQEQVENGQKNIQNPTKNQNGLEIRNLQEENPRTVAKFSKKAKRRKVSALLKRKMQENVSEEEVSLGNLKKIGKLKKKPRLLTTEEPLEPSTSLQSNARDPQQKRSSQEGVRIKKFLIKNHKKSSLPKDGDQDVLVVDEDGNCMENGEDVTKRLKKVKKKLFAKPKQL</sequence>
<reference evidence="3" key="1">
    <citation type="submission" date="2016-11" db="UniProtKB">
        <authorList>
            <consortium name="WormBaseParasite"/>
        </authorList>
    </citation>
    <scope>IDENTIFICATION</scope>
</reference>
<dbReference type="WBParaSite" id="BXY_1245900.1">
    <property type="protein sequence ID" value="BXY_1245900.1"/>
    <property type="gene ID" value="BXY_1245900"/>
</dbReference>
<dbReference type="AlphaFoldDB" id="A0A1I7SHE3"/>
<evidence type="ECO:0000313" key="2">
    <source>
        <dbReference type="Proteomes" id="UP000095284"/>
    </source>
</evidence>
<accession>A0A1I7SHE3</accession>
<proteinExistence type="predicted"/>
<protein>
    <submittedName>
        <fullName evidence="3">TM237 protein</fullName>
    </submittedName>
</protein>
<dbReference type="Proteomes" id="UP000095284">
    <property type="component" value="Unplaced"/>
</dbReference>
<organism evidence="2 3">
    <name type="scientific">Bursaphelenchus xylophilus</name>
    <name type="common">Pinewood nematode worm</name>
    <name type="synonym">Aphelenchoides xylophilus</name>
    <dbReference type="NCBI Taxonomy" id="6326"/>
    <lineage>
        <taxon>Eukaryota</taxon>
        <taxon>Metazoa</taxon>
        <taxon>Ecdysozoa</taxon>
        <taxon>Nematoda</taxon>
        <taxon>Chromadorea</taxon>
        <taxon>Rhabditida</taxon>
        <taxon>Tylenchina</taxon>
        <taxon>Tylenchomorpha</taxon>
        <taxon>Aphelenchoidea</taxon>
        <taxon>Aphelenchoididae</taxon>
        <taxon>Bursaphelenchus</taxon>
    </lineage>
</organism>
<name>A0A1I7SHE3_BURXY</name>